<sequence length="121" mass="13972">MGHLQYGVRKSRREKRNSKVRPTPICSSEDRHEYSEWTEVRLRNRRPAAPHLKSDFYTSQKRPQRKTASGKHGTSLHMEVRRDCQCGEDDKDALRLCPKANGFQWSETEGARVTTADALTT</sequence>
<keyword evidence="3" id="KW-1185">Reference proteome</keyword>
<feature type="compositionally biased region" description="Basic residues" evidence="1">
    <location>
        <begin position="9"/>
        <end position="19"/>
    </location>
</feature>
<dbReference type="Proteomes" id="UP001460270">
    <property type="component" value="Unassembled WGS sequence"/>
</dbReference>
<evidence type="ECO:0000313" key="2">
    <source>
        <dbReference type="EMBL" id="KAK7882361.1"/>
    </source>
</evidence>
<reference evidence="3" key="1">
    <citation type="submission" date="2024-04" db="EMBL/GenBank/DDBJ databases">
        <title>Salinicola lusitanus LLJ914,a marine bacterium isolated from the Okinawa Trough.</title>
        <authorList>
            <person name="Li J."/>
        </authorList>
    </citation>
    <scope>NUCLEOTIDE SEQUENCE [LARGE SCALE GENOMIC DNA]</scope>
</reference>
<dbReference type="AlphaFoldDB" id="A0AAW0MUU3"/>
<evidence type="ECO:0000256" key="1">
    <source>
        <dbReference type="SAM" id="MobiDB-lite"/>
    </source>
</evidence>
<name>A0AAW0MUU3_9GOBI</name>
<protein>
    <submittedName>
        <fullName evidence="2">Uncharacterized protein</fullName>
    </submittedName>
</protein>
<dbReference type="EMBL" id="JBBPFD010000021">
    <property type="protein sequence ID" value="KAK7882361.1"/>
    <property type="molecule type" value="Genomic_DNA"/>
</dbReference>
<accession>A0AAW0MUU3</accession>
<gene>
    <name evidence="2" type="ORF">WMY93_028535</name>
</gene>
<organism evidence="2 3">
    <name type="scientific">Mugilogobius chulae</name>
    <name type="common">yellowstripe goby</name>
    <dbReference type="NCBI Taxonomy" id="88201"/>
    <lineage>
        <taxon>Eukaryota</taxon>
        <taxon>Metazoa</taxon>
        <taxon>Chordata</taxon>
        <taxon>Craniata</taxon>
        <taxon>Vertebrata</taxon>
        <taxon>Euteleostomi</taxon>
        <taxon>Actinopterygii</taxon>
        <taxon>Neopterygii</taxon>
        <taxon>Teleostei</taxon>
        <taxon>Neoteleostei</taxon>
        <taxon>Acanthomorphata</taxon>
        <taxon>Gobiaria</taxon>
        <taxon>Gobiiformes</taxon>
        <taxon>Gobioidei</taxon>
        <taxon>Gobiidae</taxon>
        <taxon>Gobionellinae</taxon>
        <taxon>Mugilogobius</taxon>
    </lineage>
</organism>
<evidence type="ECO:0000313" key="3">
    <source>
        <dbReference type="Proteomes" id="UP001460270"/>
    </source>
</evidence>
<feature type="region of interest" description="Disordered" evidence="1">
    <location>
        <begin position="1"/>
        <end position="76"/>
    </location>
</feature>
<comment type="caution">
    <text evidence="2">The sequence shown here is derived from an EMBL/GenBank/DDBJ whole genome shotgun (WGS) entry which is preliminary data.</text>
</comment>
<proteinExistence type="predicted"/>
<feature type="compositionally biased region" description="Basic and acidic residues" evidence="1">
    <location>
        <begin position="28"/>
        <end position="42"/>
    </location>
</feature>